<dbReference type="EMBL" id="AMZH03020333">
    <property type="protein sequence ID" value="RRT39260.1"/>
    <property type="molecule type" value="Genomic_DNA"/>
</dbReference>
<feature type="region of interest" description="Disordered" evidence="1">
    <location>
        <begin position="1"/>
        <end position="24"/>
    </location>
</feature>
<comment type="caution">
    <text evidence="2">The sequence shown here is derived from an EMBL/GenBank/DDBJ whole genome shotgun (WGS) entry which is preliminary data.</text>
</comment>
<evidence type="ECO:0000256" key="1">
    <source>
        <dbReference type="SAM" id="MobiDB-lite"/>
    </source>
</evidence>
<dbReference type="Proteomes" id="UP000287651">
    <property type="component" value="Unassembled WGS sequence"/>
</dbReference>
<gene>
    <name evidence="2" type="ORF">B296_00059275</name>
</gene>
<proteinExistence type="predicted"/>
<evidence type="ECO:0000313" key="2">
    <source>
        <dbReference type="EMBL" id="RRT39260.1"/>
    </source>
</evidence>
<protein>
    <submittedName>
        <fullName evidence="2">Uncharacterized protein</fullName>
    </submittedName>
</protein>
<sequence length="143" mass="15607">MSPSTFTSPKKKGKFVGRSGSGAGAAPVAASFHLIAAADAEGREEGYSPISTAAMTRQRVRDRKRECLLDSLSLSLSLSLFLLWPCPPPGVARRSVFPIRKAKCISRRGNDASDGWRSQLGGFLTRKREAGLFFPIKPLWEKK</sequence>
<dbReference type="AlphaFoldDB" id="A0A426XIJ7"/>
<organism evidence="2 3">
    <name type="scientific">Ensete ventricosum</name>
    <name type="common">Abyssinian banana</name>
    <name type="synonym">Musa ensete</name>
    <dbReference type="NCBI Taxonomy" id="4639"/>
    <lineage>
        <taxon>Eukaryota</taxon>
        <taxon>Viridiplantae</taxon>
        <taxon>Streptophyta</taxon>
        <taxon>Embryophyta</taxon>
        <taxon>Tracheophyta</taxon>
        <taxon>Spermatophyta</taxon>
        <taxon>Magnoliopsida</taxon>
        <taxon>Liliopsida</taxon>
        <taxon>Zingiberales</taxon>
        <taxon>Musaceae</taxon>
        <taxon>Ensete</taxon>
    </lineage>
</organism>
<reference evidence="2 3" key="1">
    <citation type="journal article" date="2014" name="Agronomy (Basel)">
        <title>A Draft Genome Sequence for Ensete ventricosum, the Drought-Tolerant Tree Against Hunger.</title>
        <authorList>
            <person name="Harrison J."/>
            <person name="Moore K.A."/>
            <person name="Paszkiewicz K."/>
            <person name="Jones T."/>
            <person name="Grant M."/>
            <person name="Ambacheew D."/>
            <person name="Muzemil S."/>
            <person name="Studholme D.J."/>
        </authorList>
    </citation>
    <scope>NUCLEOTIDE SEQUENCE [LARGE SCALE GENOMIC DNA]</scope>
</reference>
<evidence type="ECO:0000313" key="3">
    <source>
        <dbReference type="Proteomes" id="UP000287651"/>
    </source>
</evidence>
<accession>A0A426XIJ7</accession>
<name>A0A426XIJ7_ENSVE</name>